<proteinExistence type="predicted"/>
<dbReference type="EMBL" id="CAJVPW010009113">
    <property type="protein sequence ID" value="CAG8601162.1"/>
    <property type="molecule type" value="Genomic_DNA"/>
</dbReference>
<gene>
    <name evidence="1" type="ORF">SPELUC_LOCUS7123</name>
</gene>
<comment type="caution">
    <text evidence="1">The sequence shown here is derived from an EMBL/GenBank/DDBJ whole genome shotgun (WGS) entry which is preliminary data.</text>
</comment>
<evidence type="ECO:0000313" key="2">
    <source>
        <dbReference type="Proteomes" id="UP000789366"/>
    </source>
</evidence>
<organism evidence="1 2">
    <name type="scientific">Cetraspora pellucida</name>
    <dbReference type="NCBI Taxonomy" id="1433469"/>
    <lineage>
        <taxon>Eukaryota</taxon>
        <taxon>Fungi</taxon>
        <taxon>Fungi incertae sedis</taxon>
        <taxon>Mucoromycota</taxon>
        <taxon>Glomeromycotina</taxon>
        <taxon>Glomeromycetes</taxon>
        <taxon>Diversisporales</taxon>
        <taxon>Gigasporaceae</taxon>
        <taxon>Cetraspora</taxon>
    </lineage>
</organism>
<protein>
    <submittedName>
        <fullName evidence="1">6541_t:CDS:1</fullName>
    </submittedName>
</protein>
<sequence length="96" mass="10287">MDLKLLLNPNIPNKANTLPDYVAAVLPANYDYFLIKVCRLQDFITAEGYNHANAGANTVTDVYNRANVDANAGVNMDANAGVNMDANADVNAVTDV</sequence>
<dbReference type="Proteomes" id="UP000789366">
    <property type="component" value="Unassembled WGS sequence"/>
</dbReference>
<keyword evidence="2" id="KW-1185">Reference proteome</keyword>
<evidence type="ECO:0000313" key="1">
    <source>
        <dbReference type="EMBL" id="CAG8601162.1"/>
    </source>
</evidence>
<name>A0ACA9MPC8_9GLOM</name>
<accession>A0ACA9MPC8</accession>
<reference evidence="1" key="1">
    <citation type="submission" date="2021-06" db="EMBL/GenBank/DDBJ databases">
        <authorList>
            <person name="Kallberg Y."/>
            <person name="Tangrot J."/>
            <person name="Rosling A."/>
        </authorList>
    </citation>
    <scope>NUCLEOTIDE SEQUENCE</scope>
    <source>
        <strain evidence="1">28 12/20/2015</strain>
    </source>
</reference>